<dbReference type="GO" id="GO:0055085">
    <property type="term" value="P:transmembrane transport"/>
    <property type="evidence" value="ECO:0007669"/>
    <property type="project" value="InterPro"/>
</dbReference>
<dbReference type="RefSeq" id="WP_231730552.1">
    <property type="nucleotide sequence ID" value="NZ_FORY01000010.1"/>
</dbReference>
<proteinExistence type="predicted"/>
<name>A0A1I3U7J7_9RHOB</name>
<dbReference type="CDD" id="cd13603">
    <property type="entry name" value="PBP2_TRAP_Siap_TeaA_like"/>
    <property type="match status" value="1"/>
</dbReference>
<accession>A0A1I3U7J7</accession>
<dbReference type="Proteomes" id="UP000183299">
    <property type="component" value="Unassembled WGS sequence"/>
</dbReference>
<dbReference type="Pfam" id="PF03480">
    <property type="entry name" value="DctP"/>
    <property type="match status" value="1"/>
</dbReference>
<reference evidence="5 6" key="1">
    <citation type="submission" date="2016-10" db="EMBL/GenBank/DDBJ databases">
        <authorList>
            <person name="de Groot N.N."/>
        </authorList>
    </citation>
    <scope>NUCLEOTIDE SEQUENCE [LARGE SCALE GENOMIC DNA]</scope>
    <source>
        <strain evidence="5 6">CGMCC 1.8891</strain>
    </source>
</reference>
<dbReference type="InterPro" id="IPR038404">
    <property type="entry name" value="TRAP_DctP_sf"/>
</dbReference>
<dbReference type="Gene3D" id="3.40.190.170">
    <property type="entry name" value="Bacterial extracellular solute-binding protein, family 7"/>
    <property type="match status" value="1"/>
</dbReference>
<feature type="signal peptide" evidence="4">
    <location>
        <begin position="1"/>
        <end position="30"/>
    </location>
</feature>
<gene>
    <name evidence="5" type="ORF">SAMN04488138_11090</name>
</gene>
<dbReference type="PANTHER" id="PTHR33376">
    <property type="match status" value="1"/>
</dbReference>
<evidence type="ECO:0000313" key="5">
    <source>
        <dbReference type="EMBL" id="SFJ78569.1"/>
    </source>
</evidence>
<evidence type="ECO:0000313" key="6">
    <source>
        <dbReference type="Proteomes" id="UP000183299"/>
    </source>
</evidence>
<evidence type="ECO:0000256" key="4">
    <source>
        <dbReference type="SAM" id="SignalP"/>
    </source>
</evidence>
<evidence type="ECO:0000256" key="2">
    <source>
        <dbReference type="ARBA" id="ARBA00022729"/>
    </source>
</evidence>
<dbReference type="InterPro" id="IPR018389">
    <property type="entry name" value="DctP_fam"/>
</dbReference>
<protein>
    <submittedName>
        <fullName evidence="5">TRAP-type C4-dicarboxylate transport system, substrate-binding protein</fullName>
    </submittedName>
</protein>
<comment type="subcellular location">
    <subcellularLocation>
        <location evidence="1">Periplasm</location>
    </subcellularLocation>
</comment>
<keyword evidence="2 4" id="KW-0732">Signal</keyword>
<feature type="chain" id="PRO_5010205861" evidence="4">
    <location>
        <begin position="31"/>
        <end position="337"/>
    </location>
</feature>
<dbReference type="AlphaFoldDB" id="A0A1I3U7J7"/>
<sequence length="337" mass="37706">MKMEMFVKCANRTLLAATAVLALGTGFASAETWRFATKMPADSPEGLVFQYFADRVGEYSEGDLTVQVYPSEQLGKEDAILEQLELGTVNLYAEDAFFLQKWVPEIKWIAPHFLFQSREEWVEFTNSDLVAGWFAKAEDAAGVRALGDPMAVVRGPYRVLISKVPIESYEDIAGIKLRMYPDELAISVWKSLGADLQMLAWTETYQALQTGVAEAVTSPAALVQAMKFYEQAPYITRTNEYWQGLPFMMNAAAFDGLPEKDQAALLKAHEEAGAYSVELMAQNSNEMRAILEDQGVTFTDMPLEPLFEHMADWYRELDAQGELPEGFLDVALAKRAE</sequence>
<dbReference type="GeneID" id="98665896"/>
<keyword evidence="3" id="KW-0574">Periplasm</keyword>
<dbReference type="GO" id="GO:0042597">
    <property type="term" value="C:periplasmic space"/>
    <property type="evidence" value="ECO:0007669"/>
    <property type="project" value="UniProtKB-SubCell"/>
</dbReference>
<keyword evidence="6" id="KW-1185">Reference proteome</keyword>
<dbReference type="EMBL" id="FORY01000010">
    <property type="protein sequence ID" value="SFJ78569.1"/>
    <property type="molecule type" value="Genomic_DNA"/>
</dbReference>
<dbReference type="PANTHER" id="PTHR33376:SF4">
    <property type="entry name" value="SIALIC ACID-BINDING PERIPLASMIC PROTEIN SIAP"/>
    <property type="match status" value="1"/>
</dbReference>
<evidence type="ECO:0000256" key="1">
    <source>
        <dbReference type="ARBA" id="ARBA00004418"/>
    </source>
</evidence>
<organism evidence="5 6">
    <name type="scientific">Celeribacter halophilus</name>
    <dbReference type="NCBI Taxonomy" id="576117"/>
    <lineage>
        <taxon>Bacteria</taxon>
        <taxon>Pseudomonadati</taxon>
        <taxon>Pseudomonadota</taxon>
        <taxon>Alphaproteobacteria</taxon>
        <taxon>Rhodobacterales</taxon>
        <taxon>Roseobacteraceae</taxon>
        <taxon>Celeribacter</taxon>
    </lineage>
</organism>
<evidence type="ECO:0000256" key="3">
    <source>
        <dbReference type="ARBA" id="ARBA00022764"/>
    </source>
</evidence>
<dbReference type="NCBIfam" id="NF037995">
    <property type="entry name" value="TRAP_S1"/>
    <property type="match status" value="1"/>
</dbReference>
<dbReference type="STRING" id="576117.SAMN04488138_11090"/>